<evidence type="ECO:0000256" key="2">
    <source>
        <dbReference type="ARBA" id="ARBA00023315"/>
    </source>
</evidence>
<keyword evidence="1" id="KW-0808">Transferase</keyword>
<protein>
    <submittedName>
        <fullName evidence="4">GNAT family N-acetyltransferase</fullName>
    </submittedName>
</protein>
<name>A0ABX1XAW9_9BACL</name>
<dbReference type="InterPro" id="IPR016181">
    <property type="entry name" value="Acyl_CoA_acyltransferase"/>
</dbReference>
<dbReference type="Pfam" id="PF24553">
    <property type="entry name" value="Rv0428c_C"/>
    <property type="match status" value="1"/>
</dbReference>
<dbReference type="PANTHER" id="PTHR43420:SF12">
    <property type="entry name" value="N-ACETYLTRANSFERASE DOMAIN-CONTAINING PROTEIN"/>
    <property type="match status" value="1"/>
</dbReference>
<dbReference type="Gene3D" id="3.40.630.30">
    <property type="match status" value="1"/>
</dbReference>
<evidence type="ECO:0000259" key="3">
    <source>
        <dbReference type="PROSITE" id="PS51186"/>
    </source>
</evidence>
<evidence type="ECO:0000313" key="4">
    <source>
        <dbReference type="EMBL" id="NOU65090.1"/>
    </source>
</evidence>
<dbReference type="PANTHER" id="PTHR43420">
    <property type="entry name" value="ACETYLTRANSFERASE"/>
    <property type="match status" value="1"/>
</dbReference>
<keyword evidence="2" id="KW-0012">Acyltransferase</keyword>
<gene>
    <name evidence="4" type="ORF">GC096_13715</name>
</gene>
<dbReference type="EMBL" id="WHNY01000040">
    <property type="protein sequence ID" value="NOU65090.1"/>
    <property type="molecule type" value="Genomic_DNA"/>
</dbReference>
<accession>A0ABX1XAW9</accession>
<dbReference type="InterPro" id="IPR056935">
    <property type="entry name" value="Rv0428c-like_C"/>
</dbReference>
<reference evidence="4 5" key="1">
    <citation type="submission" date="2019-10" db="EMBL/GenBank/DDBJ databases">
        <title>Description of Paenibacillus humi sp. nov.</title>
        <authorList>
            <person name="Carlier A."/>
            <person name="Qi S."/>
        </authorList>
    </citation>
    <scope>NUCLEOTIDE SEQUENCE [LARGE SCALE GENOMIC DNA]</scope>
    <source>
        <strain evidence="4 5">LMG 31461</strain>
    </source>
</reference>
<evidence type="ECO:0000256" key="1">
    <source>
        <dbReference type="ARBA" id="ARBA00022679"/>
    </source>
</evidence>
<keyword evidence="5" id="KW-1185">Reference proteome</keyword>
<feature type="domain" description="N-acetyltransferase" evidence="3">
    <location>
        <begin position="135"/>
        <end position="272"/>
    </location>
</feature>
<dbReference type="InterPro" id="IPR050680">
    <property type="entry name" value="YpeA/RimI_acetyltransf"/>
</dbReference>
<comment type="caution">
    <text evidence="4">The sequence shown here is derived from an EMBL/GenBank/DDBJ whole genome shotgun (WGS) entry which is preliminary data.</text>
</comment>
<organism evidence="4 5">
    <name type="scientific">Paenibacillus plantarum</name>
    <dbReference type="NCBI Taxonomy" id="2654975"/>
    <lineage>
        <taxon>Bacteria</taxon>
        <taxon>Bacillati</taxon>
        <taxon>Bacillota</taxon>
        <taxon>Bacilli</taxon>
        <taxon>Bacillales</taxon>
        <taxon>Paenibacillaceae</taxon>
        <taxon>Paenibacillus</taxon>
    </lineage>
</organism>
<proteinExistence type="predicted"/>
<dbReference type="SUPFAM" id="SSF55729">
    <property type="entry name" value="Acyl-CoA N-acyltransferases (Nat)"/>
    <property type="match status" value="1"/>
</dbReference>
<dbReference type="InterPro" id="IPR000182">
    <property type="entry name" value="GNAT_dom"/>
</dbReference>
<dbReference type="Proteomes" id="UP000653578">
    <property type="component" value="Unassembled WGS sequence"/>
</dbReference>
<evidence type="ECO:0000313" key="5">
    <source>
        <dbReference type="Proteomes" id="UP000653578"/>
    </source>
</evidence>
<sequence length="273" mass="31197">MEALSMQTEYDFFEYLDRVAANTWPAESNTMVDQWLIRASKGITKRANSVFAIGSFPRDDNWLSHVEQFYHSHGLPAIFHVSSASPDQLDNLLQDQGYELDTPCYMMTANSQQVASYTEERIKKQYPSALDLELEITQSVTKEWLDAFLFLEQYPEERRSFYQGLSDRMPATKAFVTLKDHGQIVALGTVIVEGEWAGFVNVIVHEEHRGKGYGYAILHAMTAWSITKGATQQYLQVIATNVPAVTLYEKLGYQVKYGYHYRVKYDLAELVSS</sequence>
<dbReference type="CDD" id="cd04301">
    <property type="entry name" value="NAT_SF"/>
    <property type="match status" value="1"/>
</dbReference>
<dbReference type="PROSITE" id="PS51186">
    <property type="entry name" value="GNAT"/>
    <property type="match status" value="1"/>
</dbReference>